<proteinExistence type="predicted"/>
<name>A0AAN5IBA5_9BILA</name>
<dbReference type="Proteomes" id="UP001328107">
    <property type="component" value="Unassembled WGS sequence"/>
</dbReference>
<dbReference type="Pfam" id="PF05348">
    <property type="entry name" value="UMP1"/>
    <property type="match status" value="1"/>
</dbReference>
<dbReference type="EMBL" id="BTRK01000006">
    <property type="protein sequence ID" value="GMR56581.1"/>
    <property type="molecule type" value="Genomic_DNA"/>
</dbReference>
<evidence type="ECO:0000313" key="2">
    <source>
        <dbReference type="Proteomes" id="UP001328107"/>
    </source>
</evidence>
<gene>
    <name evidence="1" type="ORF">PMAYCL1PPCAC_26776</name>
</gene>
<dbReference type="AlphaFoldDB" id="A0AAN5IBA5"/>
<feature type="non-terminal residue" evidence="1">
    <location>
        <position position="1"/>
    </location>
</feature>
<reference evidence="2" key="1">
    <citation type="submission" date="2022-10" db="EMBL/GenBank/DDBJ databases">
        <title>Genome assembly of Pristionchus species.</title>
        <authorList>
            <person name="Yoshida K."/>
            <person name="Sommer R.J."/>
        </authorList>
    </citation>
    <scope>NUCLEOTIDE SEQUENCE [LARGE SCALE GENOMIC DNA]</scope>
    <source>
        <strain evidence="2">RS5460</strain>
    </source>
</reference>
<comment type="caution">
    <text evidence="1">The sequence shown here is derived from an EMBL/GenBank/DDBJ whole genome shotgun (WGS) entry which is preliminary data.</text>
</comment>
<keyword evidence="2" id="KW-1185">Reference proteome</keyword>
<organism evidence="1 2">
    <name type="scientific">Pristionchus mayeri</name>
    <dbReference type="NCBI Taxonomy" id="1317129"/>
    <lineage>
        <taxon>Eukaryota</taxon>
        <taxon>Metazoa</taxon>
        <taxon>Ecdysozoa</taxon>
        <taxon>Nematoda</taxon>
        <taxon>Chromadorea</taxon>
        <taxon>Rhabditida</taxon>
        <taxon>Rhabditina</taxon>
        <taxon>Diplogasteromorpha</taxon>
        <taxon>Diplogasteroidea</taxon>
        <taxon>Neodiplogasteridae</taxon>
        <taxon>Pristionchus</taxon>
    </lineage>
</organism>
<evidence type="ECO:0000313" key="1">
    <source>
        <dbReference type="EMBL" id="GMR56581.1"/>
    </source>
</evidence>
<sequence>QIMNPILECSKVEKDLLATGKIPNDDVFSSSTTVVTKKDLEAPERKSNYAPHELVAQGSRIAPKVADFIEGQRRLGGTAHAEKLVLELNAASQINRGPPGAFQSSRLHLDMLLGKDESYSFADYLGGYDREY</sequence>
<protein>
    <submittedName>
        <fullName evidence="1">Uncharacterized protein</fullName>
    </submittedName>
</protein>
<accession>A0AAN5IBA5</accession>